<dbReference type="SUPFAM" id="SSF103473">
    <property type="entry name" value="MFS general substrate transporter"/>
    <property type="match status" value="1"/>
</dbReference>
<comment type="similarity">
    <text evidence="2">Belongs to the major facilitator superfamily. Sugar transporter (TC 2.A.1.1) family.</text>
</comment>
<dbReference type="Proteomes" id="UP000322225">
    <property type="component" value="Chromosome 6"/>
</dbReference>
<feature type="transmembrane region" description="Helical" evidence="8">
    <location>
        <begin position="421"/>
        <end position="442"/>
    </location>
</feature>
<dbReference type="PROSITE" id="PS00216">
    <property type="entry name" value="SUGAR_TRANSPORT_1"/>
    <property type="match status" value="1"/>
</dbReference>
<evidence type="ECO:0000259" key="9">
    <source>
        <dbReference type="PROSITE" id="PS50850"/>
    </source>
</evidence>
<dbReference type="EMBL" id="CP144056">
    <property type="protein sequence ID" value="WWD19159.1"/>
    <property type="molecule type" value="Genomic_DNA"/>
</dbReference>
<evidence type="ECO:0000256" key="7">
    <source>
        <dbReference type="SAM" id="MobiDB-lite"/>
    </source>
</evidence>
<evidence type="ECO:0000256" key="4">
    <source>
        <dbReference type="ARBA" id="ARBA00022692"/>
    </source>
</evidence>
<dbReference type="InterPro" id="IPR005829">
    <property type="entry name" value="Sugar_transporter_CS"/>
</dbReference>
<keyword evidence="5 8" id="KW-1133">Transmembrane helix</keyword>
<feature type="transmembrane region" description="Helical" evidence="8">
    <location>
        <begin position="183"/>
        <end position="201"/>
    </location>
</feature>
<dbReference type="RefSeq" id="XP_065823411.1">
    <property type="nucleotide sequence ID" value="XM_065967339.1"/>
</dbReference>
<name>A0AAJ8LJU5_9TREE</name>
<protein>
    <recommendedName>
        <fullName evidence="9">Major facilitator superfamily (MFS) profile domain-containing protein</fullName>
    </recommendedName>
</protein>
<reference evidence="10" key="1">
    <citation type="submission" date="2017-08" db="EMBL/GenBank/DDBJ databases">
        <authorList>
            <person name="Cuomo C."/>
            <person name="Billmyre B."/>
            <person name="Heitman J."/>
        </authorList>
    </citation>
    <scope>NUCLEOTIDE SEQUENCE</scope>
    <source>
        <strain evidence="10">CBS 12478</strain>
    </source>
</reference>
<feature type="transmembrane region" description="Helical" evidence="8">
    <location>
        <begin position="532"/>
        <end position="551"/>
    </location>
</feature>
<feature type="transmembrane region" description="Helical" evidence="8">
    <location>
        <begin position="271"/>
        <end position="289"/>
    </location>
</feature>
<dbReference type="InterPro" id="IPR005828">
    <property type="entry name" value="MFS_sugar_transport-like"/>
</dbReference>
<keyword evidence="11" id="KW-1185">Reference proteome</keyword>
<dbReference type="PANTHER" id="PTHR48022:SF79">
    <property type="entry name" value="LACTOSE PERMEASE, PUTATIVE (AFU_ORTHOLOGUE AFUA_6G01860)-RELATED"/>
    <property type="match status" value="1"/>
</dbReference>
<feature type="transmembrane region" description="Helical" evidence="8">
    <location>
        <begin position="115"/>
        <end position="134"/>
    </location>
</feature>
<evidence type="ECO:0000256" key="6">
    <source>
        <dbReference type="ARBA" id="ARBA00023136"/>
    </source>
</evidence>
<evidence type="ECO:0000313" key="11">
    <source>
        <dbReference type="Proteomes" id="UP000322225"/>
    </source>
</evidence>
<accession>A0AAJ8LJU5</accession>
<dbReference type="PROSITE" id="PS50850">
    <property type="entry name" value="MFS"/>
    <property type="match status" value="1"/>
</dbReference>
<dbReference type="Pfam" id="PF00083">
    <property type="entry name" value="Sugar_tr"/>
    <property type="match status" value="1"/>
</dbReference>
<dbReference type="InterPro" id="IPR050360">
    <property type="entry name" value="MFS_Sugar_Transporters"/>
</dbReference>
<feature type="transmembrane region" description="Helical" evidence="8">
    <location>
        <begin position="391"/>
        <end position="409"/>
    </location>
</feature>
<dbReference type="AlphaFoldDB" id="A0AAJ8LJU5"/>
<keyword evidence="6 8" id="KW-0472">Membrane</keyword>
<keyword evidence="3" id="KW-0813">Transport</keyword>
<feature type="domain" description="Major facilitator superfamily (MFS) profile" evidence="9">
    <location>
        <begin position="118"/>
        <end position="554"/>
    </location>
</feature>
<feature type="transmembrane region" description="Helical" evidence="8">
    <location>
        <begin position="154"/>
        <end position="176"/>
    </location>
</feature>
<dbReference type="Gene3D" id="1.20.1250.20">
    <property type="entry name" value="MFS general substrate transporter like domains"/>
    <property type="match status" value="1"/>
</dbReference>
<dbReference type="GO" id="GO:0016020">
    <property type="term" value="C:membrane"/>
    <property type="evidence" value="ECO:0007669"/>
    <property type="project" value="UniProtKB-SubCell"/>
</dbReference>
<dbReference type="KEGG" id="ksn:43585992"/>
<feature type="transmembrane region" description="Helical" evidence="8">
    <location>
        <begin position="242"/>
        <end position="265"/>
    </location>
</feature>
<dbReference type="InterPro" id="IPR036259">
    <property type="entry name" value="MFS_trans_sf"/>
</dbReference>
<feature type="region of interest" description="Disordered" evidence="7">
    <location>
        <begin position="33"/>
        <end position="68"/>
    </location>
</feature>
<dbReference type="PANTHER" id="PTHR48022">
    <property type="entry name" value="PLASTIDIC GLUCOSE TRANSPORTER 4"/>
    <property type="match status" value="1"/>
</dbReference>
<dbReference type="GeneID" id="43585992"/>
<feature type="compositionally biased region" description="Polar residues" evidence="7">
    <location>
        <begin position="33"/>
        <end position="64"/>
    </location>
</feature>
<organism evidence="10 11">
    <name type="scientific">Kwoniella shandongensis</name>
    <dbReference type="NCBI Taxonomy" id="1734106"/>
    <lineage>
        <taxon>Eukaryota</taxon>
        <taxon>Fungi</taxon>
        <taxon>Dikarya</taxon>
        <taxon>Basidiomycota</taxon>
        <taxon>Agaricomycotina</taxon>
        <taxon>Tremellomycetes</taxon>
        <taxon>Tremellales</taxon>
        <taxon>Cryptococcaceae</taxon>
        <taxon>Kwoniella</taxon>
    </lineage>
</organism>
<evidence type="ECO:0000256" key="3">
    <source>
        <dbReference type="ARBA" id="ARBA00022448"/>
    </source>
</evidence>
<feature type="transmembrane region" description="Helical" evidence="8">
    <location>
        <begin position="502"/>
        <end position="520"/>
    </location>
</feature>
<gene>
    <name evidence="10" type="ORF">CI109_103617</name>
</gene>
<evidence type="ECO:0000256" key="1">
    <source>
        <dbReference type="ARBA" id="ARBA00004141"/>
    </source>
</evidence>
<dbReference type="FunFam" id="1.20.1250.20:FF:000134">
    <property type="entry name" value="MFS sugar transporter protein"/>
    <property type="match status" value="1"/>
</dbReference>
<evidence type="ECO:0000256" key="5">
    <source>
        <dbReference type="ARBA" id="ARBA00022989"/>
    </source>
</evidence>
<evidence type="ECO:0000256" key="2">
    <source>
        <dbReference type="ARBA" id="ARBA00010992"/>
    </source>
</evidence>
<sequence>MYKIVRTVSLFPLLRSLLSHYYALHLHLSESTNPDLQASPPMNDTTSNGSPSSGTMPKSESNVVKTPPPVEIAIPTPPIIADPAILEHKTEGIELDGTDPVDLNVKFTSAAMIKLLGVMSIVLLATFMAGYGVTTMTAINAMTTYQDYFDFDNSGLVFAMWPIAAAATFWIGPLLADKFGRRGGMFICSIVYILGTCLVAFAQNFGMLLSGRFFLGCSVGMMQTAAPPYIAEMAPPVNRGLLTGGFNCFWLLGAVTGTVIAILTNGIKSNWAWRIPFVVVIMASTVLFLPESPRWLYAHGYPERAKSVLCKYHGDGHLTPFVAKQLEQIAHSLRTQTTTPAVAVTSLWEYKKVANTRGKRYRLGLALLMGGLSQLPTLYKQVGVTNVRSQLIMTLVSNLVGLISSLIGIFQLDRLGRRPMLIITTSLLFLTLSLAMTCTAISTNGSRSIGGSDGVEAQNKSASRAAIAMLMLFNAVFSWGYTPLQATYPAEVLGMEQRSTGMGAMVLVYNLSSVLTQMTIPISLQHIGWWTYLPWVCWDAVETLIWYLVAVETKGRTLEGMDYIFDAPRPVAESLRRRRQDDESSPAKMEKGSAHGQTNSQRDGPAIIEEK</sequence>
<dbReference type="GO" id="GO:0005351">
    <property type="term" value="F:carbohydrate:proton symporter activity"/>
    <property type="evidence" value="ECO:0007669"/>
    <property type="project" value="TreeGrafter"/>
</dbReference>
<proteinExistence type="inferred from homology"/>
<feature type="transmembrane region" description="Helical" evidence="8">
    <location>
        <begin position="462"/>
        <end position="481"/>
    </location>
</feature>
<reference evidence="10" key="2">
    <citation type="submission" date="2024-01" db="EMBL/GenBank/DDBJ databases">
        <title>Comparative genomics of Cryptococcus and Kwoniella reveals pathogenesis evolution and contrasting modes of karyotype evolution via chromosome fusion or intercentromeric recombination.</title>
        <authorList>
            <person name="Coelho M.A."/>
            <person name="David-Palma M."/>
            <person name="Shea T."/>
            <person name="Bowers K."/>
            <person name="McGinley-Smith S."/>
            <person name="Mohammad A.W."/>
            <person name="Gnirke A."/>
            <person name="Yurkov A.M."/>
            <person name="Nowrousian M."/>
            <person name="Sun S."/>
            <person name="Cuomo C.A."/>
            <person name="Heitman J."/>
        </authorList>
    </citation>
    <scope>NUCLEOTIDE SEQUENCE</scope>
    <source>
        <strain evidence="10">CBS 12478</strain>
    </source>
</reference>
<feature type="region of interest" description="Disordered" evidence="7">
    <location>
        <begin position="573"/>
        <end position="611"/>
    </location>
</feature>
<evidence type="ECO:0000256" key="8">
    <source>
        <dbReference type="SAM" id="Phobius"/>
    </source>
</evidence>
<dbReference type="InterPro" id="IPR020846">
    <property type="entry name" value="MFS_dom"/>
</dbReference>
<comment type="subcellular location">
    <subcellularLocation>
        <location evidence="1">Membrane</location>
        <topology evidence="1">Multi-pass membrane protein</topology>
    </subcellularLocation>
</comment>
<evidence type="ECO:0000313" key="10">
    <source>
        <dbReference type="EMBL" id="WWD19159.1"/>
    </source>
</evidence>
<keyword evidence="4 8" id="KW-0812">Transmembrane</keyword>